<evidence type="ECO:0000256" key="1">
    <source>
        <dbReference type="ARBA" id="ARBA00022475"/>
    </source>
</evidence>
<protein>
    <submittedName>
        <fullName evidence="10">Glycosyl transferase, family II</fullName>
    </submittedName>
</protein>
<dbReference type="InterPro" id="IPR001173">
    <property type="entry name" value="Glyco_trans_2-like"/>
</dbReference>
<dbReference type="PANTHER" id="PTHR48090:SF3">
    <property type="entry name" value="UNDECAPRENYL-PHOSPHATE 4-DEOXY-4-FORMAMIDO-L-ARABINOSE TRANSFERASE"/>
    <property type="match status" value="1"/>
</dbReference>
<evidence type="ECO:0000259" key="9">
    <source>
        <dbReference type="Pfam" id="PF00535"/>
    </source>
</evidence>
<proteinExistence type="predicted"/>
<evidence type="ECO:0000256" key="6">
    <source>
        <dbReference type="ARBA" id="ARBA00022989"/>
    </source>
</evidence>
<evidence type="ECO:0000256" key="3">
    <source>
        <dbReference type="ARBA" id="ARBA00022679"/>
    </source>
</evidence>
<dbReference type="PANTHER" id="PTHR48090">
    <property type="entry name" value="UNDECAPRENYL-PHOSPHATE 4-DEOXY-4-FORMAMIDO-L-ARABINOSE TRANSFERASE-RELATED"/>
    <property type="match status" value="1"/>
</dbReference>
<name>A0A975BH39_9BACT</name>
<feature type="domain" description="Glycosyltransferase 2-like" evidence="9">
    <location>
        <begin position="4"/>
        <end position="166"/>
    </location>
</feature>
<dbReference type="Pfam" id="PF00535">
    <property type="entry name" value="Glycos_transf_2"/>
    <property type="match status" value="1"/>
</dbReference>
<dbReference type="Gene3D" id="3.90.550.10">
    <property type="entry name" value="Spore Coat Polysaccharide Biosynthesis Protein SpsA, Chain A"/>
    <property type="match status" value="1"/>
</dbReference>
<dbReference type="RefSeq" id="WP_207681606.1">
    <property type="nucleotide sequence ID" value="NZ_CP061800.1"/>
</dbReference>
<dbReference type="InterPro" id="IPR029044">
    <property type="entry name" value="Nucleotide-diphossugar_trans"/>
</dbReference>
<dbReference type="GO" id="GO:0009103">
    <property type="term" value="P:lipopolysaccharide biosynthetic process"/>
    <property type="evidence" value="ECO:0007669"/>
    <property type="project" value="UniProtKB-KW"/>
</dbReference>
<dbReference type="AlphaFoldDB" id="A0A975BH39"/>
<feature type="transmembrane region" description="Helical" evidence="8">
    <location>
        <begin position="275"/>
        <end position="297"/>
    </location>
</feature>
<evidence type="ECO:0000256" key="8">
    <source>
        <dbReference type="SAM" id="Phobius"/>
    </source>
</evidence>
<keyword evidence="2" id="KW-0328">Glycosyltransferase</keyword>
<sequence length="312" mass="35435">MKISITIPIHNEDSNLEILYKNLIKSLEPMDGEFEIIMINDGSDDNSGKILSSLAEHDHRVKAIHLLHNYGQTCAMMAGFDHAAGDIIIAMDGDNQNDPSDIPRLLAKIEQGYDVVSGWRKNRKDAKVLRIIPSRIANWLISKIAGVKLHDYGCSLKAYKKDVIKDVKLYGEMHRFIPVFTSWRGAKVAEIVVSHHARHSGISHYGISRTGRVILDLALIRFWDKYLQRPIHFFGGFGLTNFLFAGISFTTMIYYKFWGGKSFTETPLPTLTVLFVLMGGMAVLMGILAEIVMRTYYESQQKKPYRIRNIEN</sequence>
<dbReference type="GO" id="GO:0005886">
    <property type="term" value="C:plasma membrane"/>
    <property type="evidence" value="ECO:0007669"/>
    <property type="project" value="TreeGrafter"/>
</dbReference>
<reference evidence="10" key="1">
    <citation type="journal article" date="2021" name="Microb. Physiol.">
        <title>Proteogenomic Insights into the Physiology of Marine, Sulfate-Reducing, Filamentous Desulfonema limicola and Desulfonema magnum.</title>
        <authorList>
            <person name="Schnaars V."/>
            <person name="Wohlbrand L."/>
            <person name="Scheve S."/>
            <person name="Hinrichs C."/>
            <person name="Reinhardt R."/>
            <person name="Rabus R."/>
        </authorList>
    </citation>
    <scope>NUCLEOTIDE SEQUENCE</scope>
    <source>
        <strain evidence="10">4be13</strain>
    </source>
</reference>
<keyword evidence="3 10" id="KW-0808">Transferase</keyword>
<evidence type="ECO:0000256" key="7">
    <source>
        <dbReference type="ARBA" id="ARBA00023136"/>
    </source>
</evidence>
<evidence type="ECO:0000256" key="5">
    <source>
        <dbReference type="ARBA" id="ARBA00022985"/>
    </source>
</evidence>
<keyword evidence="5" id="KW-0448">Lipopolysaccharide biosynthesis</keyword>
<dbReference type="CDD" id="cd04187">
    <property type="entry name" value="DPM1_like_bac"/>
    <property type="match status" value="1"/>
</dbReference>
<keyword evidence="11" id="KW-1185">Reference proteome</keyword>
<evidence type="ECO:0000256" key="2">
    <source>
        <dbReference type="ARBA" id="ARBA00022676"/>
    </source>
</evidence>
<dbReference type="KEGG" id="dmm:dnm_016350"/>
<evidence type="ECO:0000313" key="11">
    <source>
        <dbReference type="Proteomes" id="UP000663722"/>
    </source>
</evidence>
<dbReference type="InterPro" id="IPR050256">
    <property type="entry name" value="Glycosyltransferase_2"/>
</dbReference>
<dbReference type="GO" id="GO:0099621">
    <property type="term" value="F:undecaprenyl-phosphate 4-deoxy-4-formamido-L-arabinose transferase activity"/>
    <property type="evidence" value="ECO:0007669"/>
    <property type="project" value="TreeGrafter"/>
</dbReference>
<keyword evidence="6 8" id="KW-1133">Transmembrane helix</keyword>
<keyword evidence="7 8" id="KW-0472">Membrane</keyword>
<dbReference type="SUPFAM" id="SSF53448">
    <property type="entry name" value="Nucleotide-diphospho-sugar transferases"/>
    <property type="match status" value="1"/>
</dbReference>
<gene>
    <name evidence="10" type="ORF">dnm_016350</name>
</gene>
<organism evidence="10 11">
    <name type="scientific">Desulfonema magnum</name>
    <dbReference type="NCBI Taxonomy" id="45655"/>
    <lineage>
        <taxon>Bacteria</taxon>
        <taxon>Pseudomonadati</taxon>
        <taxon>Thermodesulfobacteriota</taxon>
        <taxon>Desulfobacteria</taxon>
        <taxon>Desulfobacterales</taxon>
        <taxon>Desulfococcaceae</taxon>
        <taxon>Desulfonema</taxon>
    </lineage>
</organism>
<dbReference type="EMBL" id="CP061800">
    <property type="protein sequence ID" value="QTA85624.1"/>
    <property type="molecule type" value="Genomic_DNA"/>
</dbReference>
<accession>A0A975BH39</accession>
<evidence type="ECO:0000256" key="4">
    <source>
        <dbReference type="ARBA" id="ARBA00022692"/>
    </source>
</evidence>
<feature type="transmembrane region" description="Helical" evidence="8">
    <location>
        <begin position="231"/>
        <end position="255"/>
    </location>
</feature>
<evidence type="ECO:0000313" key="10">
    <source>
        <dbReference type="EMBL" id="QTA85624.1"/>
    </source>
</evidence>
<keyword evidence="1" id="KW-1003">Cell membrane</keyword>
<dbReference type="Proteomes" id="UP000663722">
    <property type="component" value="Chromosome"/>
</dbReference>
<keyword evidence="4 8" id="KW-0812">Transmembrane</keyword>